<organism evidence="4 5">
    <name type="scientific">Patiriisocius marinistellae</name>
    <dbReference type="NCBI Taxonomy" id="2494560"/>
    <lineage>
        <taxon>Bacteria</taxon>
        <taxon>Pseudomonadati</taxon>
        <taxon>Bacteroidota</taxon>
        <taxon>Flavobacteriia</taxon>
        <taxon>Flavobacteriales</taxon>
        <taxon>Flavobacteriaceae</taxon>
        <taxon>Patiriisocius</taxon>
    </lineage>
</organism>
<evidence type="ECO:0000256" key="1">
    <source>
        <dbReference type="ARBA" id="ARBA00010876"/>
    </source>
</evidence>
<dbReference type="InterPro" id="IPR020103">
    <property type="entry name" value="PsdUridine_synth_cat_dom_sf"/>
</dbReference>
<dbReference type="GO" id="GO:0003723">
    <property type="term" value="F:RNA binding"/>
    <property type="evidence" value="ECO:0007669"/>
    <property type="project" value="InterPro"/>
</dbReference>
<comment type="similarity">
    <text evidence="1">Belongs to the pseudouridine synthase RluA family.</text>
</comment>
<dbReference type="InterPro" id="IPR006224">
    <property type="entry name" value="PsdUridine_synth_RluA-like_CS"/>
</dbReference>
<dbReference type="GO" id="GO:0140098">
    <property type="term" value="F:catalytic activity, acting on RNA"/>
    <property type="evidence" value="ECO:0007669"/>
    <property type="project" value="UniProtKB-ARBA"/>
</dbReference>
<sequence length="240" mass="27362">MAIKNYDNKLSTANNLQVIFEDNHLLVVNKRPGDIVQGDNTGDKPLSEVAKEYIAAKYNKPGAVYLGVVHRLDRPTSGVVIFARTSKALTRLNKLFAERNTQKVYWAIVKNTPKKHNDRLIHFLKRNPKQNKSYAHIKEVPDSKKAILSYQLIKKLDNYSLLEIHLETGRHHQIRSQLSTIGSPIKGDLKYGFDRSNKDGSIHLHAKKMTLVHPVLKEKITFIAPPPQDVIWNLCQTTQD</sequence>
<dbReference type="PANTHER" id="PTHR21600">
    <property type="entry name" value="MITOCHONDRIAL RNA PSEUDOURIDINE SYNTHASE"/>
    <property type="match status" value="1"/>
</dbReference>
<keyword evidence="5" id="KW-1185">Reference proteome</keyword>
<dbReference type="GO" id="GO:0006396">
    <property type="term" value="P:RNA processing"/>
    <property type="evidence" value="ECO:0007669"/>
    <property type="project" value="UniProtKB-ARBA"/>
</dbReference>
<dbReference type="Proteomes" id="UP000326994">
    <property type="component" value="Unassembled WGS sequence"/>
</dbReference>
<dbReference type="InterPro" id="IPR006145">
    <property type="entry name" value="PsdUridine_synth_RsuA/RluA"/>
</dbReference>
<name>A0A5J4G1B7_9FLAO</name>
<evidence type="ECO:0000313" key="4">
    <source>
        <dbReference type="EMBL" id="GEQ86185.1"/>
    </source>
</evidence>
<dbReference type="CDD" id="cd02869">
    <property type="entry name" value="PseudoU_synth_RluA_like"/>
    <property type="match status" value="1"/>
</dbReference>
<dbReference type="SUPFAM" id="SSF55120">
    <property type="entry name" value="Pseudouridine synthase"/>
    <property type="match status" value="1"/>
</dbReference>
<proteinExistence type="inferred from homology"/>
<dbReference type="PROSITE" id="PS01129">
    <property type="entry name" value="PSI_RLU"/>
    <property type="match status" value="1"/>
</dbReference>
<feature type="domain" description="Pseudouridine synthase RsuA/RluA-like" evidence="3">
    <location>
        <begin position="24"/>
        <end position="179"/>
    </location>
</feature>
<evidence type="ECO:0000313" key="5">
    <source>
        <dbReference type="Proteomes" id="UP000326994"/>
    </source>
</evidence>
<evidence type="ECO:0000259" key="3">
    <source>
        <dbReference type="Pfam" id="PF00849"/>
    </source>
</evidence>
<dbReference type="Pfam" id="PF00849">
    <property type="entry name" value="PseudoU_synth_2"/>
    <property type="match status" value="1"/>
</dbReference>
<reference evidence="4 5" key="1">
    <citation type="submission" date="2019-08" db="EMBL/GenBank/DDBJ databases">
        <title>Ulvibacter marinistellae sp. nov., isolated from a starfish, Patiria pectinifera.</title>
        <authorList>
            <person name="Kawano K."/>
            <person name="Ushijima N."/>
            <person name="Kihara M."/>
            <person name="Itoh H."/>
        </authorList>
    </citation>
    <scope>NUCLEOTIDE SEQUENCE [LARGE SCALE GENOMIC DNA]</scope>
    <source>
        <strain evidence="4 5">KK4</strain>
    </source>
</reference>
<dbReference type="PANTHER" id="PTHR21600:SF83">
    <property type="entry name" value="PSEUDOURIDYLATE SYNTHASE RPUSD4, MITOCHONDRIAL"/>
    <property type="match status" value="1"/>
</dbReference>
<dbReference type="GO" id="GO:0009982">
    <property type="term" value="F:pseudouridine synthase activity"/>
    <property type="evidence" value="ECO:0007669"/>
    <property type="project" value="InterPro"/>
</dbReference>
<dbReference type="InterPro" id="IPR050188">
    <property type="entry name" value="RluA_PseudoU_synthase"/>
</dbReference>
<dbReference type="GO" id="GO:0001522">
    <property type="term" value="P:pseudouridine synthesis"/>
    <property type="evidence" value="ECO:0007669"/>
    <property type="project" value="InterPro"/>
</dbReference>
<protein>
    <submittedName>
        <fullName evidence="4">RNA pseudouridine synthase</fullName>
    </submittedName>
</protein>
<dbReference type="Gene3D" id="3.30.2350.10">
    <property type="entry name" value="Pseudouridine synthase"/>
    <property type="match status" value="1"/>
</dbReference>
<dbReference type="EMBL" id="BKCF01000002">
    <property type="protein sequence ID" value="GEQ86185.1"/>
    <property type="molecule type" value="Genomic_DNA"/>
</dbReference>
<keyword evidence="2" id="KW-0413">Isomerase</keyword>
<accession>A0A5J4G1B7</accession>
<evidence type="ECO:0000256" key="2">
    <source>
        <dbReference type="ARBA" id="ARBA00023235"/>
    </source>
</evidence>
<dbReference type="AlphaFoldDB" id="A0A5J4G1B7"/>
<gene>
    <name evidence="4" type="ORF">ULMS_16930</name>
</gene>
<comment type="caution">
    <text evidence="4">The sequence shown here is derived from an EMBL/GenBank/DDBJ whole genome shotgun (WGS) entry which is preliminary data.</text>
</comment>